<dbReference type="OrthoDB" id="308440at2759"/>
<keyword evidence="4" id="KW-0496">Mitochondrion</keyword>
<dbReference type="PROSITE" id="PS00761">
    <property type="entry name" value="SPASE_I_3"/>
    <property type="match status" value="1"/>
</dbReference>
<dbReference type="AlphaFoldDB" id="A0A830BHH9"/>
<keyword evidence="3" id="KW-0378">Hydrolase</keyword>
<dbReference type="PANTHER" id="PTHR12383">
    <property type="entry name" value="PROTEASE FAMILY S26 MITOCHONDRIAL INNER MEMBRANE PROTEASE-RELATED"/>
    <property type="match status" value="1"/>
</dbReference>
<keyword evidence="8" id="KW-1185">Reference proteome</keyword>
<evidence type="ECO:0000256" key="6">
    <source>
        <dbReference type="ARBA" id="ARBA00038445"/>
    </source>
</evidence>
<gene>
    <name evidence="7" type="ORF">PHJA_000628700</name>
</gene>
<comment type="subcellular location">
    <subcellularLocation>
        <location evidence="1">Mitochondrion inner membrane</location>
    </subcellularLocation>
</comment>
<dbReference type="InterPro" id="IPR036286">
    <property type="entry name" value="LexA/Signal_pep-like_sf"/>
</dbReference>
<keyword evidence="5" id="KW-0472">Membrane</keyword>
<accession>A0A830BHH9</accession>
<comment type="similarity">
    <text evidence="6">Belongs to the peptidase S26 family. IMP1 subfamily.</text>
</comment>
<dbReference type="InterPro" id="IPR000223">
    <property type="entry name" value="Pept_S26A_signal_pept_1"/>
</dbReference>
<evidence type="ECO:0000256" key="2">
    <source>
        <dbReference type="ARBA" id="ARBA00022792"/>
    </source>
</evidence>
<dbReference type="EMBL" id="BMAC01000094">
    <property type="protein sequence ID" value="GFP84849.1"/>
    <property type="molecule type" value="Genomic_DNA"/>
</dbReference>
<evidence type="ECO:0000256" key="5">
    <source>
        <dbReference type="ARBA" id="ARBA00023136"/>
    </source>
</evidence>
<dbReference type="InterPro" id="IPR019533">
    <property type="entry name" value="Peptidase_S26"/>
</dbReference>
<dbReference type="InterPro" id="IPR052064">
    <property type="entry name" value="Mito_IMP1_subunit"/>
</dbReference>
<name>A0A830BHH9_9LAMI</name>
<evidence type="ECO:0000313" key="8">
    <source>
        <dbReference type="Proteomes" id="UP000653305"/>
    </source>
</evidence>
<dbReference type="PANTHER" id="PTHR12383:SF16">
    <property type="entry name" value="MITOCHONDRIAL INNER MEMBRANE PROTEASE SUBUNIT 1"/>
    <property type="match status" value="1"/>
</dbReference>
<reference evidence="7" key="1">
    <citation type="submission" date="2020-07" db="EMBL/GenBank/DDBJ databases">
        <title>Ethylene signaling mediates host invasion by parasitic plants.</title>
        <authorList>
            <person name="Yoshida S."/>
        </authorList>
    </citation>
    <scope>NUCLEOTIDE SEQUENCE</scope>
    <source>
        <strain evidence="7">Okayama</strain>
    </source>
</reference>
<organism evidence="7 8">
    <name type="scientific">Phtheirospermum japonicum</name>
    <dbReference type="NCBI Taxonomy" id="374723"/>
    <lineage>
        <taxon>Eukaryota</taxon>
        <taxon>Viridiplantae</taxon>
        <taxon>Streptophyta</taxon>
        <taxon>Embryophyta</taxon>
        <taxon>Tracheophyta</taxon>
        <taxon>Spermatophyta</taxon>
        <taxon>Magnoliopsida</taxon>
        <taxon>eudicotyledons</taxon>
        <taxon>Gunneridae</taxon>
        <taxon>Pentapetalae</taxon>
        <taxon>asterids</taxon>
        <taxon>lamiids</taxon>
        <taxon>Lamiales</taxon>
        <taxon>Orobanchaceae</taxon>
        <taxon>Orobanchaceae incertae sedis</taxon>
        <taxon>Phtheirospermum</taxon>
    </lineage>
</organism>
<comment type="caution">
    <text evidence="7">The sequence shown here is derived from an EMBL/GenBank/DDBJ whole genome shotgun (WGS) entry which is preliminary data.</text>
</comment>
<dbReference type="InterPro" id="IPR019758">
    <property type="entry name" value="Pept_S26A_signal_pept_1_CS"/>
</dbReference>
<keyword evidence="7" id="KW-0645">Protease</keyword>
<keyword evidence="2" id="KW-0999">Mitochondrion inner membrane</keyword>
<protein>
    <submittedName>
        <fullName evidence="7">Mitochondrial inner membrane protease subunit 1</fullName>
    </submittedName>
</protein>
<proteinExistence type="inferred from homology"/>
<dbReference type="GO" id="GO:0006627">
    <property type="term" value="P:protein processing involved in protein targeting to mitochondrion"/>
    <property type="evidence" value="ECO:0007669"/>
    <property type="project" value="TreeGrafter"/>
</dbReference>
<dbReference type="PRINTS" id="PR00727">
    <property type="entry name" value="LEADERPTASE"/>
</dbReference>
<dbReference type="GO" id="GO:0042720">
    <property type="term" value="C:mitochondrial inner membrane peptidase complex"/>
    <property type="evidence" value="ECO:0007669"/>
    <property type="project" value="TreeGrafter"/>
</dbReference>
<dbReference type="Proteomes" id="UP000653305">
    <property type="component" value="Unassembled WGS sequence"/>
</dbReference>
<sequence length="316" mass="35676">MDSQSGGYGTRSPILDGSNYRTWKVKMRVYITSIDERARCMVLHKRTPPQLVDADGDLRPQDEMLRHACYGLGYFVNKCANTLASNSFSATLSDNESEDEFVLKTDDHSFLAAMKIDFVDAASQNDSGNFVNTEPVDTYEKLLNEWQEHKKKIDVFTKISSFHLDLKFHRIVVKNFFLNGNLSEDVYVTQPHGFEDLCKPDHVFKFKEALNAFCWLRSGARAREGGPGDVVWIWSPENPMKTITKRILGVEGDTVAFLAVPSRSNLSTSLVVPKSHVWIEGDNTYSSNNSRQLGPIPYSLVLGKVWPPQDFGRLGQ</sequence>
<evidence type="ECO:0000256" key="3">
    <source>
        <dbReference type="ARBA" id="ARBA00022801"/>
    </source>
</evidence>
<evidence type="ECO:0000256" key="4">
    <source>
        <dbReference type="ARBA" id="ARBA00023128"/>
    </source>
</evidence>
<dbReference type="GO" id="GO:0004252">
    <property type="term" value="F:serine-type endopeptidase activity"/>
    <property type="evidence" value="ECO:0007669"/>
    <property type="project" value="InterPro"/>
</dbReference>
<evidence type="ECO:0000313" key="7">
    <source>
        <dbReference type="EMBL" id="GFP84849.1"/>
    </source>
</evidence>
<dbReference type="CDD" id="cd06530">
    <property type="entry name" value="S26_SPase_I"/>
    <property type="match status" value="1"/>
</dbReference>
<evidence type="ECO:0000256" key="1">
    <source>
        <dbReference type="ARBA" id="ARBA00004273"/>
    </source>
</evidence>
<dbReference type="GO" id="GO:0006465">
    <property type="term" value="P:signal peptide processing"/>
    <property type="evidence" value="ECO:0007669"/>
    <property type="project" value="InterPro"/>
</dbReference>
<dbReference type="SUPFAM" id="SSF51306">
    <property type="entry name" value="LexA/Signal peptidase"/>
    <property type="match status" value="1"/>
</dbReference>
<dbReference type="Gene3D" id="2.10.109.10">
    <property type="entry name" value="Umud Fragment, subunit A"/>
    <property type="match status" value="1"/>
</dbReference>